<dbReference type="RefSeq" id="WP_084880915.1">
    <property type="nucleotide sequence ID" value="NZ_JAGGMY010000004.1"/>
</dbReference>
<evidence type="ECO:0000259" key="3">
    <source>
        <dbReference type="Pfam" id="PF07687"/>
    </source>
</evidence>
<dbReference type="Gene3D" id="3.30.70.360">
    <property type="match status" value="1"/>
</dbReference>
<proteinExistence type="predicted"/>
<dbReference type="Proteomes" id="UP000193749">
    <property type="component" value="Unassembled WGS sequence"/>
</dbReference>
<dbReference type="NCBIfam" id="TIGR01891">
    <property type="entry name" value="amidohydrolases"/>
    <property type="match status" value="1"/>
</dbReference>
<evidence type="ECO:0000256" key="2">
    <source>
        <dbReference type="PIRSR" id="PIRSR005962-1"/>
    </source>
</evidence>
<dbReference type="PANTHER" id="PTHR11014">
    <property type="entry name" value="PEPTIDASE M20 FAMILY MEMBER"/>
    <property type="match status" value="1"/>
</dbReference>
<dbReference type="FunFam" id="3.30.70.360:FF:000001">
    <property type="entry name" value="N-acetyldiaminopimelate deacetylase"/>
    <property type="match status" value="1"/>
</dbReference>
<dbReference type="Pfam" id="PF07687">
    <property type="entry name" value="M20_dimer"/>
    <property type="match status" value="1"/>
</dbReference>
<evidence type="ECO:0000313" key="5">
    <source>
        <dbReference type="Proteomes" id="UP000193749"/>
    </source>
</evidence>
<dbReference type="PIRSF" id="PIRSF005962">
    <property type="entry name" value="Pept_M20D_amidohydro"/>
    <property type="match status" value="1"/>
</dbReference>
<evidence type="ECO:0000256" key="1">
    <source>
        <dbReference type="ARBA" id="ARBA00022801"/>
    </source>
</evidence>
<dbReference type="GO" id="GO:0019877">
    <property type="term" value="P:diaminopimelate biosynthetic process"/>
    <property type="evidence" value="ECO:0007669"/>
    <property type="project" value="UniProtKB-ARBA"/>
</dbReference>
<keyword evidence="2" id="KW-0479">Metal-binding</keyword>
<keyword evidence="1" id="KW-0378">Hydrolase</keyword>
<dbReference type="GO" id="GO:0046872">
    <property type="term" value="F:metal ion binding"/>
    <property type="evidence" value="ECO:0007669"/>
    <property type="project" value="UniProtKB-KW"/>
</dbReference>
<gene>
    <name evidence="4" type="ORF">HA50_28870</name>
</gene>
<dbReference type="Gene3D" id="3.40.630.10">
    <property type="entry name" value="Zn peptidases"/>
    <property type="match status" value="1"/>
</dbReference>
<sequence length="394" mass="42407">MGDISQELIRQAIDWRRELHRIPEIGLQEIKTSEKIAELLSGFGLEVYRGIAGTGMVAVLHNGPGPTIGLRADIDALPMQERTGCDWQSIHAGAMHACGHDGHSAILLGAARHLAQTRQFSGTVCFIFQPAEENAGGGRLMIEDGLFSRFPMQSVFALHNWPGLPLGECAISPGVMMASQDNFTITLQGKGCHAAMPELGADPIIAASQLVLALQTIAARRLSPLEQCVISVTQIHAGEAINVIPDRLTLAGTLRCLSTATRERCWQLIDDYARTVPQALGVTGSVEWAYGYPVTENHASQADALRQAALATPAITCVHDNPRPSMAAEDFAYLLQACPGAYLWLGADGATPSASLHSPNYDFNDDLIAPGIGLWVSLVERSLPSRFSDQEMPR</sequence>
<dbReference type="CDD" id="cd05666">
    <property type="entry name" value="M20_Acy1-like"/>
    <property type="match status" value="1"/>
</dbReference>
<dbReference type="STRING" id="55209.HA50_28870"/>
<dbReference type="OrthoDB" id="9777385at2"/>
<feature type="binding site" evidence="2">
    <location>
        <position position="133"/>
    </location>
    <ligand>
        <name>Mn(2+)</name>
        <dbReference type="ChEBI" id="CHEBI:29035"/>
        <label>2</label>
    </ligand>
</feature>
<dbReference type="InterPro" id="IPR036264">
    <property type="entry name" value="Bact_exopeptidase_dim_dom"/>
</dbReference>
<evidence type="ECO:0000313" key="4">
    <source>
        <dbReference type="EMBL" id="ORM87952.1"/>
    </source>
</evidence>
<keyword evidence="5" id="KW-1185">Reference proteome</keyword>
<dbReference type="InterPro" id="IPR002933">
    <property type="entry name" value="Peptidase_M20"/>
</dbReference>
<feature type="binding site" evidence="2">
    <location>
        <position position="100"/>
    </location>
    <ligand>
        <name>Mn(2+)</name>
        <dbReference type="ChEBI" id="CHEBI:29035"/>
        <label>2</label>
    </ligand>
</feature>
<dbReference type="GO" id="GO:0050118">
    <property type="term" value="F:N-acetyldiaminopimelate deacetylase activity"/>
    <property type="evidence" value="ECO:0007669"/>
    <property type="project" value="UniProtKB-ARBA"/>
</dbReference>
<protein>
    <submittedName>
        <fullName evidence="4">Peptidase M20</fullName>
    </submittedName>
</protein>
<keyword evidence="2" id="KW-0464">Manganese</keyword>
<dbReference type="SUPFAM" id="SSF53187">
    <property type="entry name" value="Zn-dependent exopeptidases"/>
    <property type="match status" value="1"/>
</dbReference>
<dbReference type="Pfam" id="PF01546">
    <property type="entry name" value="Peptidase_M20"/>
    <property type="match status" value="1"/>
</dbReference>
<dbReference type="SUPFAM" id="SSF55031">
    <property type="entry name" value="Bacterial exopeptidase dimerisation domain"/>
    <property type="match status" value="1"/>
</dbReference>
<dbReference type="AlphaFoldDB" id="A0A1X1EGL7"/>
<dbReference type="InterPro" id="IPR011650">
    <property type="entry name" value="Peptidase_M20_dimer"/>
</dbReference>
<reference evidence="4 5" key="1">
    <citation type="journal article" date="2017" name="Antonie Van Leeuwenhoek">
        <title>Phylogenomic resolution of the bacterial genus Pantoea and its relationship with Erwinia and Tatumella.</title>
        <authorList>
            <person name="Palmer M."/>
            <person name="Steenkamp E.T."/>
            <person name="Coetzee M.P."/>
            <person name="Chan W.Y."/>
            <person name="van Zyl E."/>
            <person name="De Maayer P."/>
            <person name="Coutinho T.A."/>
            <person name="Blom J."/>
            <person name="Smits T.H."/>
            <person name="Duffy B."/>
            <person name="Venter S.N."/>
        </authorList>
    </citation>
    <scope>NUCLEOTIDE SEQUENCE [LARGE SCALE GENOMIC DNA]</scope>
    <source>
        <strain evidence="4 5">LMG 2657</strain>
    </source>
</reference>
<comment type="caution">
    <text evidence="4">The sequence shown here is derived from an EMBL/GenBank/DDBJ whole genome shotgun (WGS) entry which is preliminary data.</text>
</comment>
<feature type="domain" description="Peptidase M20 dimerisation" evidence="3">
    <location>
        <begin position="182"/>
        <end position="275"/>
    </location>
</feature>
<dbReference type="EMBL" id="MLJI01000003">
    <property type="protein sequence ID" value="ORM87952.1"/>
    <property type="molecule type" value="Genomic_DNA"/>
</dbReference>
<feature type="binding site" evidence="2">
    <location>
        <position position="357"/>
    </location>
    <ligand>
        <name>Mn(2+)</name>
        <dbReference type="ChEBI" id="CHEBI:29035"/>
        <label>2</label>
    </ligand>
</feature>
<dbReference type="InterPro" id="IPR017439">
    <property type="entry name" value="Amidohydrolase"/>
</dbReference>
<name>A0A1X1EGL7_PANCY</name>
<feature type="binding site" evidence="2">
    <location>
        <position position="159"/>
    </location>
    <ligand>
        <name>Mn(2+)</name>
        <dbReference type="ChEBI" id="CHEBI:29035"/>
        <label>2</label>
    </ligand>
</feature>
<organism evidence="4 5">
    <name type="scientific">Pantoea cypripedii</name>
    <name type="common">Pectobacterium cypripedii</name>
    <name type="synonym">Erwinia cypripedii</name>
    <dbReference type="NCBI Taxonomy" id="55209"/>
    <lineage>
        <taxon>Bacteria</taxon>
        <taxon>Pseudomonadati</taxon>
        <taxon>Pseudomonadota</taxon>
        <taxon>Gammaproteobacteria</taxon>
        <taxon>Enterobacterales</taxon>
        <taxon>Erwiniaceae</taxon>
        <taxon>Pantoea</taxon>
    </lineage>
</organism>
<accession>A0A1X1EGL7</accession>
<comment type="cofactor">
    <cofactor evidence="2">
        <name>Mn(2+)</name>
        <dbReference type="ChEBI" id="CHEBI:29035"/>
    </cofactor>
    <text evidence="2">The Mn(2+) ion enhances activity.</text>
</comment>
<dbReference type="PANTHER" id="PTHR11014:SF63">
    <property type="entry name" value="METALLOPEPTIDASE, PUTATIVE (AFU_ORTHOLOGUE AFUA_6G09600)-RELATED"/>
    <property type="match status" value="1"/>
</dbReference>
<feature type="binding site" evidence="2">
    <location>
        <position position="98"/>
    </location>
    <ligand>
        <name>Mn(2+)</name>
        <dbReference type="ChEBI" id="CHEBI:29035"/>
        <label>2</label>
    </ligand>
</feature>